<gene>
    <name evidence="1" type="ORF">NM688_g6046</name>
</gene>
<dbReference type="Proteomes" id="UP001148662">
    <property type="component" value="Unassembled WGS sequence"/>
</dbReference>
<evidence type="ECO:0000313" key="1">
    <source>
        <dbReference type="EMBL" id="KAJ3541714.1"/>
    </source>
</evidence>
<dbReference type="EMBL" id="JANHOG010001190">
    <property type="protein sequence ID" value="KAJ3541714.1"/>
    <property type="molecule type" value="Genomic_DNA"/>
</dbReference>
<keyword evidence="2" id="KW-1185">Reference proteome</keyword>
<protein>
    <submittedName>
        <fullName evidence="1">Uncharacterized protein</fullName>
    </submittedName>
</protein>
<comment type="caution">
    <text evidence="1">The sequence shown here is derived from an EMBL/GenBank/DDBJ whole genome shotgun (WGS) entry which is preliminary data.</text>
</comment>
<name>A0ACC1SKI2_9APHY</name>
<evidence type="ECO:0000313" key="2">
    <source>
        <dbReference type="Proteomes" id="UP001148662"/>
    </source>
</evidence>
<organism evidence="1 2">
    <name type="scientific">Phlebia brevispora</name>
    <dbReference type="NCBI Taxonomy" id="194682"/>
    <lineage>
        <taxon>Eukaryota</taxon>
        <taxon>Fungi</taxon>
        <taxon>Dikarya</taxon>
        <taxon>Basidiomycota</taxon>
        <taxon>Agaricomycotina</taxon>
        <taxon>Agaricomycetes</taxon>
        <taxon>Polyporales</taxon>
        <taxon>Meruliaceae</taxon>
        <taxon>Phlebia</taxon>
    </lineage>
</organism>
<accession>A0ACC1SKI2</accession>
<reference evidence="1" key="1">
    <citation type="submission" date="2022-07" db="EMBL/GenBank/DDBJ databases">
        <title>Genome Sequence of Phlebia brevispora.</title>
        <authorList>
            <person name="Buettner E."/>
        </authorList>
    </citation>
    <scope>NUCLEOTIDE SEQUENCE</scope>
    <source>
        <strain evidence="1">MPL23</strain>
    </source>
</reference>
<sequence length="1137" mass="126705">MNDSTPSPKPTNSQQYEQPDYSFFDDSPLTSPTPAPRPIAQREVTVQREPSLPPSSPPPADTLDDEQDAEDLEENELTGIPSLLLDLAGTSSPDRPLGVGPLFPVAESSPDRPLGPLFPTAGFSTVSSPDRPLEALYPIDAPVSSPERPLGGGPEVASSPERSLAALHANLVGTTTVGAQLEATTAVREDVVIPVPEPTEVTEEVRRRNVYLQVIELLAQEKCSWGELVEFVSNPANAQDQTNPRGRAVMQDWILKRITKQVEREGENVTKSGLLRTEKRSIDAEFASSFSLRAIRTELDRLCPQTLRIITAFCTTRKQQLNLSDESKDCKATLVTSAVLTCLGERSQKNNYTKAAIGLYAYAEGARRQVISVLSRLGLSMSYTALVENQRFLREDAADSSSVLETTESAVGAKDKDVIGTENDGDDEDFESAEQEEYVAGNEEQGVSSIEKSQITVTERAEVGLLKRLSNYCRRSLRELARTNLLGVVYDNINLNFKVAEQTVTQKDTVENGTCATAFTLHNASADDLKTADYLQSFVNAPSLKPTDIILTAEENRLLRERLIHTVMRIIITFDGGRIPEKLKKEVRERTPSSNHIISLHRTKFYPLPTMHIDESSTTGNAEVITEILRELQIEVKKPFFGSVVRIIAGDQLSIARLRGIILNRLGHDSFAMSFLWAVFMPGLFHYKLALTHGIMDVHYGKSNSPTNPGSLSFHNTVLDRKPIVLTSFPPFRVARDLIFASSYARTFVCFENATERSFDVYTAHPDDLTYDQLYEDCAKVVDKFANPKEVSKLRNARKKEEKQFANSGTTGPRTAGDMVFENAVLFLRDALVLREFCDAIKAGDSGRVILALKQIALMYRGMGRTKYAYEMFHLIHNFTYIWPEPLKKVILDNWLVNTTGKENGFSEIDLLQEHLNFWTKVMCQSLPDIIIALILLEQVIYAAHGSNASWEWLAMIAPCIHILRHLATQVHQDLGSRQGTKHASPELQRDINLLKESLQQHKVYEIQSGRIIDQEDAVVANVVSEGLKSLKEPLAEYNKGFRRLQQRCRMKPLVGEAYVATERSGEDEPQMHTAVQVDDLDSIEVDDGNVDDNENDDLDLIWETLDSGEDEGARFSLESAEDVALDMDAVDDVEDL</sequence>
<proteinExistence type="predicted"/>